<evidence type="ECO:0000313" key="1">
    <source>
        <dbReference type="EMBL" id="GFP20919.1"/>
    </source>
</evidence>
<comment type="caution">
    <text evidence="1">The sequence shown here is derived from an EMBL/GenBank/DDBJ whole genome shotgun (WGS) entry which is preliminary data.</text>
</comment>
<dbReference type="AlphaFoldDB" id="A0A6V8NKR1"/>
<dbReference type="Proteomes" id="UP000580051">
    <property type="component" value="Unassembled WGS sequence"/>
</dbReference>
<evidence type="ECO:0000313" key="2">
    <source>
        <dbReference type="Proteomes" id="UP000580051"/>
    </source>
</evidence>
<accession>A0A6V8NKR1</accession>
<protein>
    <submittedName>
        <fullName evidence="1">Uncharacterized protein</fullName>
    </submittedName>
</protein>
<sequence>MFIFFRDDSENGYQKTRRLEDYLTKIFSHCSTGERNYIKSEFTRLQCLNTLF</sequence>
<dbReference type="EMBL" id="BLRV01000008">
    <property type="protein sequence ID" value="GFP20919.1"/>
    <property type="molecule type" value="Genomic_DNA"/>
</dbReference>
<organism evidence="1 2">
    <name type="scientific">Candidatus Hakubella thermalkaliphila</name>
    <dbReference type="NCBI Taxonomy" id="2754717"/>
    <lineage>
        <taxon>Bacteria</taxon>
        <taxon>Bacillati</taxon>
        <taxon>Actinomycetota</taxon>
        <taxon>Actinomycetota incertae sedis</taxon>
        <taxon>Candidatus Hakubellales</taxon>
        <taxon>Candidatus Hakubellaceae</taxon>
        <taxon>Candidatus Hakubella</taxon>
    </lineage>
</organism>
<gene>
    <name evidence="1" type="ORF">HKBW3S06_00146</name>
</gene>
<feature type="non-terminal residue" evidence="1">
    <location>
        <position position="52"/>
    </location>
</feature>
<name>A0A6V8NKR1_9ACTN</name>
<proteinExistence type="predicted"/>
<reference evidence="1 2" key="1">
    <citation type="journal article" date="2020" name="Front. Microbiol.">
        <title>Single-cell genomics of novel Actinobacteria with the Wood-Ljungdahl pathway discovered in a serpentinizing system.</title>
        <authorList>
            <person name="Merino N."/>
            <person name="Kawai M."/>
            <person name="Boyd E.S."/>
            <person name="Colman D.R."/>
            <person name="McGlynn S.E."/>
            <person name="Nealson K.H."/>
            <person name="Kurokawa K."/>
            <person name="Hongoh Y."/>
        </authorList>
    </citation>
    <scope>NUCLEOTIDE SEQUENCE [LARGE SCALE GENOMIC DNA]</scope>
    <source>
        <strain evidence="1 2">S06</strain>
    </source>
</reference>